<dbReference type="AlphaFoldDB" id="A0A8T2SUU5"/>
<feature type="region of interest" description="Disordered" evidence="1">
    <location>
        <begin position="678"/>
        <end position="702"/>
    </location>
</feature>
<reference evidence="2" key="1">
    <citation type="submission" date="2021-08" db="EMBL/GenBank/DDBJ databases">
        <title>WGS assembly of Ceratopteris richardii.</title>
        <authorList>
            <person name="Marchant D.B."/>
            <person name="Chen G."/>
            <person name="Jenkins J."/>
            <person name="Shu S."/>
            <person name="Leebens-Mack J."/>
            <person name="Grimwood J."/>
            <person name="Schmutz J."/>
            <person name="Soltis P."/>
            <person name="Soltis D."/>
            <person name="Chen Z.-H."/>
        </authorList>
    </citation>
    <scope>NUCLEOTIDE SEQUENCE</scope>
    <source>
        <strain evidence="2">Whitten #5841</strain>
        <tissue evidence="2">Leaf</tissue>
    </source>
</reference>
<feature type="compositionally biased region" description="Polar residues" evidence="1">
    <location>
        <begin position="686"/>
        <end position="700"/>
    </location>
</feature>
<organism evidence="2 3">
    <name type="scientific">Ceratopteris richardii</name>
    <name type="common">Triangle waterfern</name>
    <dbReference type="NCBI Taxonomy" id="49495"/>
    <lineage>
        <taxon>Eukaryota</taxon>
        <taxon>Viridiplantae</taxon>
        <taxon>Streptophyta</taxon>
        <taxon>Embryophyta</taxon>
        <taxon>Tracheophyta</taxon>
        <taxon>Polypodiopsida</taxon>
        <taxon>Polypodiidae</taxon>
        <taxon>Polypodiales</taxon>
        <taxon>Pteridineae</taxon>
        <taxon>Pteridaceae</taxon>
        <taxon>Parkerioideae</taxon>
        <taxon>Ceratopteris</taxon>
    </lineage>
</organism>
<comment type="caution">
    <text evidence="2">The sequence shown here is derived from an EMBL/GenBank/DDBJ whole genome shotgun (WGS) entry which is preliminary data.</text>
</comment>
<name>A0A8T2SUU5_CERRI</name>
<evidence type="ECO:0000256" key="1">
    <source>
        <dbReference type="SAM" id="MobiDB-lite"/>
    </source>
</evidence>
<feature type="compositionally biased region" description="Polar residues" evidence="1">
    <location>
        <begin position="913"/>
        <end position="927"/>
    </location>
</feature>
<gene>
    <name evidence="2" type="ORF">KP509_18G076900</name>
</gene>
<protein>
    <submittedName>
        <fullName evidence="2">Uncharacterized protein</fullName>
    </submittedName>
</protein>
<evidence type="ECO:0000313" key="2">
    <source>
        <dbReference type="EMBL" id="KAH7366409.1"/>
    </source>
</evidence>
<feature type="compositionally biased region" description="Polar residues" evidence="1">
    <location>
        <begin position="112"/>
        <end position="124"/>
    </location>
</feature>
<accession>A0A8T2SUU5</accession>
<feature type="compositionally biased region" description="Basic and acidic residues" evidence="1">
    <location>
        <begin position="869"/>
        <end position="881"/>
    </location>
</feature>
<sequence length="927" mass="104816">MYSRRMRSPVEEKISSARMSAGSYARPRLSPSPQSARSHRSSSSPPKSAQVSFDRSSTGFPEVEDKRAIPSDYSTGHSNISRRTSPSPRDCRPYVSTRTSPSPRDRKPCVNAQDQTTYQSSSIPLKNAGPPLEGVHPERERFKDRMKKGNHTKSSEALYNSAEKITESEIHSKRGSGNTDIYYGGQTDSDDDQLPAHRNRIGRSRERKPKYNQEEMQTMASYAKAHGTNFSRQIQQQKAYQLKQGKVPEDVSKAEMDEVKKILQEQRGSSDDFVHPETERESSPERQHKMDWQFLRDSNDSEVFGLSMIKNENPSTVLNWLKATDDDISNQVAVSEGRTISLLQAMIKKNNAVSRDSTSSLQDDFVPRERVMEAERRSSIAEEQIRQFEELIKAAEGGYGDDQLRALLSRSKSMERHFNHLKKFADDKHSELKRLHSIQDKDILKGGSPQGGGTAEKIKKEIQEHANHKKRLMQVYKMYLEVLQFLKFEHSKRMEAETKTQLLTSQIKRHSAALKKAEKVIKDSALSPIMPKDASSPRGLNTSECRNSSSFPSGFHSPRTVGSSLEFPSTLGHSQRFDERDHYANQPVNEQLIYDEQALSRNPSPEPGIVLSNSELIAQNHRKEFEELENALIQEGRSKGFADVDLYSEKKTIGKRDTCWEYKHVHLDFVRSNHAKDPSAERCLEASNSPSTRRALSPKQSGAAIFNERHGFTLEDVGSPRAMSTSEHDHRHFDRARAPAGHYFQQLREKPSSFKSIGSSSDLASSSFKSIGSSFMSDRTCSIEETEDQTMEKSIVGHTPWKFPANMNESSQMEICQDSDGNQCQMTTLVSVDALEDEAWENVAHDALNEMWVNVTDNGMLSRIRSHADEGEAREVNDDQVSRNSNDAKAINHQLGRDVSRPSDFQEEMSVVESGQVQQTLREQIYS</sequence>
<keyword evidence="3" id="KW-1185">Reference proteome</keyword>
<dbReference type="OrthoDB" id="1922025at2759"/>
<feature type="region of interest" description="Disordered" evidence="1">
    <location>
        <begin position="1"/>
        <end position="214"/>
    </location>
</feature>
<feature type="compositionally biased region" description="Basic residues" evidence="1">
    <location>
        <begin position="197"/>
        <end position="210"/>
    </location>
</feature>
<feature type="compositionally biased region" description="Polar residues" evidence="1">
    <location>
        <begin position="560"/>
        <end position="571"/>
    </location>
</feature>
<proteinExistence type="predicted"/>
<feature type="region of interest" description="Disordered" evidence="1">
    <location>
        <begin position="869"/>
        <end position="927"/>
    </location>
</feature>
<dbReference type="Proteomes" id="UP000825935">
    <property type="component" value="Chromosome 18"/>
</dbReference>
<evidence type="ECO:0000313" key="3">
    <source>
        <dbReference type="Proteomes" id="UP000825935"/>
    </source>
</evidence>
<dbReference type="EMBL" id="CM035423">
    <property type="protein sequence ID" value="KAH7366409.1"/>
    <property type="molecule type" value="Genomic_DNA"/>
</dbReference>
<feature type="region of interest" description="Disordered" evidence="1">
    <location>
        <begin position="525"/>
        <end position="571"/>
    </location>
</feature>
<feature type="compositionally biased region" description="Polar residues" evidence="1">
    <location>
        <begin position="72"/>
        <end position="87"/>
    </location>
</feature>
<feature type="compositionally biased region" description="Low complexity" evidence="1">
    <location>
        <begin position="31"/>
        <end position="52"/>
    </location>
</feature>
<feature type="region of interest" description="Disordered" evidence="1">
    <location>
        <begin position="263"/>
        <end position="286"/>
    </location>
</feature>
<feature type="compositionally biased region" description="Polar residues" evidence="1">
    <location>
        <begin position="538"/>
        <end position="552"/>
    </location>
</feature>